<reference evidence="6 7" key="1">
    <citation type="submission" date="2020-08" db="EMBL/GenBank/DDBJ databases">
        <title>Genomic Encyclopedia of Type Strains, Phase IV (KMG-IV): sequencing the most valuable type-strain genomes for metagenomic binning, comparative biology and taxonomic classification.</title>
        <authorList>
            <person name="Goeker M."/>
        </authorList>
    </citation>
    <scope>NUCLEOTIDE SEQUENCE [LARGE SCALE GENOMIC DNA]</scope>
    <source>
        <strain evidence="6 7">DSM 45615</strain>
    </source>
</reference>
<gene>
    <name evidence="6" type="ORF">HNP84_008497</name>
</gene>
<feature type="domain" description="Sugar-binding" evidence="5">
    <location>
        <begin position="65"/>
        <end position="315"/>
    </location>
</feature>
<protein>
    <submittedName>
        <fullName evidence="6">Deoxyribonucleoside regulator</fullName>
    </submittedName>
</protein>
<dbReference type="GO" id="GO:0030246">
    <property type="term" value="F:carbohydrate binding"/>
    <property type="evidence" value="ECO:0007669"/>
    <property type="project" value="InterPro"/>
</dbReference>
<comment type="similarity">
    <text evidence="1">Belongs to the SorC transcriptional regulatory family.</text>
</comment>
<evidence type="ECO:0000259" key="5">
    <source>
        <dbReference type="Pfam" id="PF04198"/>
    </source>
</evidence>
<organism evidence="6 7">
    <name type="scientific">Thermocatellispora tengchongensis</name>
    <dbReference type="NCBI Taxonomy" id="1073253"/>
    <lineage>
        <taxon>Bacteria</taxon>
        <taxon>Bacillati</taxon>
        <taxon>Actinomycetota</taxon>
        <taxon>Actinomycetes</taxon>
        <taxon>Streptosporangiales</taxon>
        <taxon>Streptosporangiaceae</taxon>
        <taxon>Thermocatellispora</taxon>
    </lineage>
</organism>
<dbReference type="Proteomes" id="UP000578449">
    <property type="component" value="Unassembled WGS sequence"/>
</dbReference>
<dbReference type="InterPro" id="IPR007324">
    <property type="entry name" value="Sugar-bd_dom_put"/>
</dbReference>
<evidence type="ECO:0000256" key="2">
    <source>
        <dbReference type="ARBA" id="ARBA00023015"/>
    </source>
</evidence>
<name>A0A840PID4_9ACTN</name>
<dbReference type="Gene3D" id="3.40.50.1360">
    <property type="match status" value="1"/>
</dbReference>
<sequence>MSVPADYDDQLYQVAVRYYEDGQTQEQIARVLHLTRWKVGRMLAEAREAGIVRIQVVHPKFRVPQMERSLVERFGLRAAIVVAAGSSTDPEHLRERVAMAGAEYLMAMRPSPRLIGVSWGRTLDRLAGGLRPGWAKGVNVVQINGAHSRSRQPTTAHSMANVIAHHGGGTATLLPAPAILEQSSTRAVLENDRAVADVLALAARADLFLFSPGGMSSDSVLVDSGQIDAGDIARLAAAGAVGDVLGRFVDARGRIVDADLDGRTLGLSLDVLRSAAATTVALVSGEAKHEVCRAVVVSHVCDVLITDEPSAAYLLGTPAKEGM</sequence>
<dbReference type="AlphaFoldDB" id="A0A840PID4"/>
<dbReference type="InterPro" id="IPR037171">
    <property type="entry name" value="NagB/RpiA_transferase-like"/>
</dbReference>
<dbReference type="RefSeq" id="WP_185055602.1">
    <property type="nucleotide sequence ID" value="NZ_BAABIX010000033.1"/>
</dbReference>
<dbReference type="EMBL" id="JACHGN010000025">
    <property type="protein sequence ID" value="MBB5138739.1"/>
    <property type="molecule type" value="Genomic_DNA"/>
</dbReference>
<dbReference type="Gene3D" id="1.10.10.10">
    <property type="entry name" value="Winged helix-like DNA-binding domain superfamily/Winged helix DNA-binding domain"/>
    <property type="match status" value="1"/>
</dbReference>
<evidence type="ECO:0000256" key="4">
    <source>
        <dbReference type="ARBA" id="ARBA00023163"/>
    </source>
</evidence>
<dbReference type="PANTHER" id="PTHR34294:SF1">
    <property type="entry name" value="TRANSCRIPTIONAL REGULATOR LSRR"/>
    <property type="match status" value="1"/>
</dbReference>
<evidence type="ECO:0000313" key="7">
    <source>
        <dbReference type="Proteomes" id="UP000578449"/>
    </source>
</evidence>
<evidence type="ECO:0000313" key="6">
    <source>
        <dbReference type="EMBL" id="MBB5138739.1"/>
    </source>
</evidence>
<evidence type="ECO:0000256" key="3">
    <source>
        <dbReference type="ARBA" id="ARBA00023125"/>
    </source>
</evidence>
<dbReference type="SUPFAM" id="SSF100950">
    <property type="entry name" value="NagB/RpiA/CoA transferase-like"/>
    <property type="match status" value="1"/>
</dbReference>
<proteinExistence type="inferred from homology"/>
<comment type="caution">
    <text evidence="6">The sequence shown here is derived from an EMBL/GenBank/DDBJ whole genome shotgun (WGS) entry which is preliminary data.</text>
</comment>
<dbReference type="InterPro" id="IPR051054">
    <property type="entry name" value="SorC_transcr_regulators"/>
</dbReference>
<keyword evidence="2" id="KW-0805">Transcription regulation</keyword>
<dbReference type="InterPro" id="IPR036388">
    <property type="entry name" value="WH-like_DNA-bd_sf"/>
</dbReference>
<keyword evidence="7" id="KW-1185">Reference proteome</keyword>
<keyword evidence="3" id="KW-0238">DNA-binding</keyword>
<dbReference type="GO" id="GO:0003677">
    <property type="term" value="F:DNA binding"/>
    <property type="evidence" value="ECO:0007669"/>
    <property type="project" value="UniProtKB-KW"/>
</dbReference>
<dbReference type="Pfam" id="PF04198">
    <property type="entry name" value="Sugar-bind"/>
    <property type="match status" value="1"/>
</dbReference>
<accession>A0A840PID4</accession>
<evidence type="ECO:0000256" key="1">
    <source>
        <dbReference type="ARBA" id="ARBA00010466"/>
    </source>
</evidence>
<dbReference type="PANTHER" id="PTHR34294">
    <property type="entry name" value="TRANSCRIPTIONAL REGULATOR-RELATED"/>
    <property type="match status" value="1"/>
</dbReference>
<keyword evidence="4" id="KW-0804">Transcription</keyword>